<dbReference type="GeneID" id="37024505"/>
<dbReference type="InterPro" id="IPR007219">
    <property type="entry name" value="XnlR_reg_dom"/>
</dbReference>
<feature type="compositionally biased region" description="Polar residues" evidence="3">
    <location>
        <begin position="1002"/>
        <end position="1012"/>
    </location>
</feature>
<keyword evidence="1" id="KW-0479">Metal-binding</keyword>
<feature type="compositionally biased region" description="Polar residues" evidence="3">
    <location>
        <begin position="8"/>
        <end position="20"/>
    </location>
</feature>
<dbReference type="Pfam" id="PF04082">
    <property type="entry name" value="Fungal_trans"/>
    <property type="match status" value="1"/>
</dbReference>
<feature type="compositionally biased region" description="Polar residues" evidence="3">
    <location>
        <begin position="62"/>
        <end position="72"/>
    </location>
</feature>
<feature type="compositionally biased region" description="Polar residues" evidence="3">
    <location>
        <begin position="251"/>
        <end position="276"/>
    </location>
</feature>
<dbReference type="RefSeq" id="XP_025354511.1">
    <property type="nucleotide sequence ID" value="XM_025502724.1"/>
</dbReference>
<dbReference type="GO" id="GO:0003677">
    <property type="term" value="F:DNA binding"/>
    <property type="evidence" value="ECO:0007669"/>
    <property type="project" value="InterPro"/>
</dbReference>
<name>A0A316V9C5_9BASI</name>
<evidence type="ECO:0000256" key="1">
    <source>
        <dbReference type="ARBA" id="ARBA00022723"/>
    </source>
</evidence>
<dbReference type="InParanoid" id="A0A316V9C5"/>
<evidence type="ECO:0000259" key="4">
    <source>
        <dbReference type="PROSITE" id="PS50048"/>
    </source>
</evidence>
<dbReference type="InterPro" id="IPR001138">
    <property type="entry name" value="Zn2Cys6_DnaBD"/>
</dbReference>
<dbReference type="PROSITE" id="PS50048">
    <property type="entry name" value="ZN2_CY6_FUNGAL_2"/>
    <property type="match status" value="1"/>
</dbReference>
<dbReference type="PANTHER" id="PTHR46910">
    <property type="entry name" value="TRANSCRIPTION FACTOR PDR1"/>
    <property type="match status" value="1"/>
</dbReference>
<feature type="region of interest" description="Disordered" evidence="3">
    <location>
        <begin position="796"/>
        <end position="947"/>
    </location>
</feature>
<dbReference type="GO" id="GO:0008270">
    <property type="term" value="F:zinc ion binding"/>
    <property type="evidence" value="ECO:0007669"/>
    <property type="project" value="InterPro"/>
</dbReference>
<feature type="compositionally biased region" description="Polar residues" evidence="3">
    <location>
        <begin position="890"/>
        <end position="903"/>
    </location>
</feature>
<feature type="region of interest" description="Disordered" evidence="3">
    <location>
        <begin position="169"/>
        <end position="301"/>
    </location>
</feature>
<evidence type="ECO:0000313" key="6">
    <source>
        <dbReference type="Proteomes" id="UP000245771"/>
    </source>
</evidence>
<dbReference type="Pfam" id="PF00172">
    <property type="entry name" value="Zn_clus"/>
    <property type="match status" value="1"/>
</dbReference>
<dbReference type="PROSITE" id="PS00463">
    <property type="entry name" value="ZN2_CY6_FUNGAL_1"/>
    <property type="match status" value="1"/>
</dbReference>
<sequence length="1021" mass="113200">MSDKMESGRSQIAENSNRFNGPSMYPFIEGNRPMPPASPYPLLERGAGIYEEIRSDAAGLPNITNGGQNTYAGGQEEEREEENDSGKKKPKKRRRVVVACDTCRRKKVKCEGLPNPSNTCNNCENMGYTCSFTVEPDRSRGRYEILESQKDTLLTALRSVAPELASQFERGDLHITSPMGSKGDNNGEAARKENEKASTSESKAQDDHFAHSVSESSRTEHNPMVPDLEDGRPRYFGGSSTFGNISGLDSRPTSPSSQNRRPLQEPGSSTQATQSVHPLEAKRPRSSSVSATKNNFSVLPSPMPQFPRNSIGWVRELRRKTLVAVGRDDVYASDGWFQRFHFPSTELLNELFDYYFRWLHPLLPILHEVSLRRDLQNGRADRDSAFRGLIFTVLAISSRFFKDDPRVLADPKDPESAGDHWSSASRFYHQVYAASLINVQVLILSSAFMPASLGVGTSWTVLGAAIRAIFDIGLHTEKAYVGYTPFEQERRRRTFWAAFALDSILCLNMGRPFGIRLEDCSVRYPLMCSEEALSEAERTGGRIEEMRIDDTTPSFMGGYVHLIKGGILIRQVIASIYQPAKTAGTYNGSASSPSYKDMTIMCKKIDEWIVEFPPYLDDVKTTPYPILCAFLQSGKTNLRLYTLKPFIYDVRATGLPSNDDSILRKMLLPQCANHARGTLRTLRDLQQIRGISISYFFLHQSFLSASTFILTIWHGTNDKGTLLEDSDIIEFSLEVYNQQSRFASVLVQRAHRILRNIALRCLPLLKDEDRRRKMQEMLRQSGVLGGGIAPATLNAIGQGGLDNGPRSANRFRSETSTTDGGYQNPSTNSPLSSGQQPASIQPYNAQHAAHQASSAVPIGQQSTFKRLPSRTDSDRGRSSMSHVISGDQMVPQQHSPATGQHTHLWNRMSAGERSGGIGISSHEFNPSSPHSSSPLRPQHAPSLDVISGNTPINMEDFRPQLLDDLGTGMQGFQFTGDLSWTDYFDRFLGGLPDPSIGRSASVGGSPSNSTGLMNPFSLNDR</sequence>
<gene>
    <name evidence="5" type="ORF">FA14DRAFT_70265</name>
</gene>
<dbReference type="CDD" id="cd00067">
    <property type="entry name" value="GAL4"/>
    <property type="match status" value="1"/>
</dbReference>
<dbReference type="AlphaFoldDB" id="A0A316V9C5"/>
<dbReference type="Proteomes" id="UP000245771">
    <property type="component" value="Unassembled WGS sequence"/>
</dbReference>
<dbReference type="SMART" id="SM00066">
    <property type="entry name" value="GAL4"/>
    <property type="match status" value="1"/>
</dbReference>
<reference evidence="5 6" key="1">
    <citation type="journal article" date="2018" name="Mol. Biol. Evol.">
        <title>Broad Genomic Sampling Reveals a Smut Pathogenic Ancestry of the Fungal Clade Ustilaginomycotina.</title>
        <authorList>
            <person name="Kijpornyongpan T."/>
            <person name="Mondo S.J."/>
            <person name="Barry K."/>
            <person name="Sandor L."/>
            <person name="Lee J."/>
            <person name="Lipzen A."/>
            <person name="Pangilinan J."/>
            <person name="LaButti K."/>
            <person name="Hainaut M."/>
            <person name="Henrissat B."/>
            <person name="Grigoriev I.V."/>
            <person name="Spatafora J.W."/>
            <person name="Aime M.C."/>
        </authorList>
    </citation>
    <scope>NUCLEOTIDE SEQUENCE [LARGE SCALE GENOMIC DNA]</scope>
    <source>
        <strain evidence="5 6">MCA 3882</strain>
    </source>
</reference>
<feature type="region of interest" description="Disordered" evidence="3">
    <location>
        <begin position="56"/>
        <end position="92"/>
    </location>
</feature>
<proteinExistence type="predicted"/>
<protein>
    <recommendedName>
        <fullName evidence="4">Zn(2)-C6 fungal-type domain-containing protein</fullName>
    </recommendedName>
</protein>
<dbReference type="Gene3D" id="4.10.240.10">
    <property type="entry name" value="Zn(2)-C6 fungal-type DNA-binding domain"/>
    <property type="match status" value="1"/>
</dbReference>
<dbReference type="GO" id="GO:0000981">
    <property type="term" value="F:DNA-binding transcription factor activity, RNA polymerase II-specific"/>
    <property type="evidence" value="ECO:0007669"/>
    <property type="project" value="InterPro"/>
</dbReference>
<accession>A0A316V9C5</accession>
<feature type="compositionally biased region" description="Polar residues" evidence="3">
    <location>
        <begin position="286"/>
        <end position="298"/>
    </location>
</feature>
<keyword evidence="6" id="KW-1185">Reference proteome</keyword>
<feature type="compositionally biased region" description="Basic and acidic residues" evidence="3">
    <location>
        <begin position="189"/>
        <end position="210"/>
    </location>
</feature>
<dbReference type="STRING" id="1280837.A0A316V9C5"/>
<feature type="region of interest" description="Disordered" evidence="3">
    <location>
        <begin position="1"/>
        <end position="42"/>
    </location>
</feature>
<evidence type="ECO:0000256" key="3">
    <source>
        <dbReference type="SAM" id="MobiDB-lite"/>
    </source>
</evidence>
<evidence type="ECO:0000313" key="5">
    <source>
        <dbReference type="EMBL" id="PWN34209.1"/>
    </source>
</evidence>
<dbReference type="GO" id="GO:0006351">
    <property type="term" value="P:DNA-templated transcription"/>
    <property type="evidence" value="ECO:0007669"/>
    <property type="project" value="InterPro"/>
</dbReference>
<feature type="compositionally biased region" description="Polar residues" evidence="3">
    <location>
        <begin position="814"/>
        <end position="844"/>
    </location>
</feature>
<evidence type="ECO:0000256" key="2">
    <source>
        <dbReference type="ARBA" id="ARBA00023242"/>
    </source>
</evidence>
<dbReference type="EMBL" id="KZ819604">
    <property type="protein sequence ID" value="PWN34209.1"/>
    <property type="molecule type" value="Genomic_DNA"/>
</dbReference>
<feature type="region of interest" description="Disordered" evidence="3">
    <location>
        <begin position="998"/>
        <end position="1021"/>
    </location>
</feature>
<feature type="domain" description="Zn(2)-C6 fungal-type" evidence="4">
    <location>
        <begin position="99"/>
        <end position="132"/>
    </location>
</feature>
<dbReference type="InterPro" id="IPR036864">
    <property type="entry name" value="Zn2-C6_fun-type_DNA-bd_sf"/>
</dbReference>
<dbReference type="SUPFAM" id="SSF57701">
    <property type="entry name" value="Zn2/Cys6 DNA-binding domain"/>
    <property type="match status" value="1"/>
</dbReference>
<dbReference type="CDD" id="cd12148">
    <property type="entry name" value="fungal_TF_MHR"/>
    <property type="match status" value="1"/>
</dbReference>
<feature type="compositionally biased region" description="Low complexity" evidence="3">
    <location>
        <begin position="845"/>
        <end position="855"/>
    </location>
</feature>
<dbReference type="OrthoDB" id="4456959at2759"/>
<dbReference type="SMART" id="SM00906">
    <property type="entry name" value="Fungal_trans"/>
    <property type="match status" value="1"/>
</dbReference>
<organism evidence="5 6">
    <name type="scientific">Meira miltonrushii</name>
    <dbReference type="NCBI Taxonomy" id="1280837"/>
    <lineage>
        <taxon>Eukaryota</taxon>
        <taxon>Fungi</taxon>
        <taxon>Dikarya</taxon>
        <taxon>Basidiomycota</taxon>
        <taxon>Ustilaginomycotina</taxon>
        <taxon>Exobasidiomycetes</taxon>
        <taxon>Exobasidiales</taxon>
        <taxon>Brachybasidiaceae</taxon>
        <taxon>Meira</taxon>
    </lineage>
</organism>
<keyword evidence="2" id="KW-0539">Nucleus</keyword>
<dbReference type="InterPro" id="IPR050987">
    <property type="entry name" value="AtrR-like"/>
</dbReference>
<dbReference type="PANTHER" id="PTHR46910:SF1">
    <property type="entry name" value="MISCELLANEOUS ZN(II)2CYS6 TRANSCRIPTION FACTOR (EUROFUNG)-RELATED"/>
    <property type="match status" value="1"/>
</dbReference>
<feature type="compositionally biased region" description="Low complexity" evidence="3">
    <location>
        <begin position="920"/>
        <end position="939"/>
    </location>
</feature>